<protein>
    <recommendedName>
        <fullName evidence="4">Peptidase inhibitor I78 family protein</fullName>
    </recommendedName>
</protein>
<dbReference type="PROSITE" id="PS51257">
    <property type="entry name" value="PROKAR_LIPOPROTEIN"/>
    <property type="match status" value="1"/>
</dbReference>
<reference evidence="3" key="1">
    <citation type="submission" date="2016-11" db="EMBL/GenBank/DDBJ databases">
        <authorList>
            <person name="Varghese N."/>
            <person name="Submissions S."/>
        </authorList>
    </citation>
    <scope>NUCLEOTIDE SEQUENCE [LARGE SCALE GENOMIC DNA]</scope>
    <source>
        <strain evidence="3">DSM 29326</strain>
    </source>
</reference>
<dbReference type="OrthoDB" id="594865at2"/>
<evidence type="ECO:0000256" key="1">
    <source>
        <dbReference type="SAM" id="SignalP"/>
    </source>
</evidence>
<evidence type="ECO:0000313" key="3">
    <source>
        <dbReference type="Proteomes" id="UP000183987"/>
    </source>
</evidence>
<keyword evidence="1" id="KW-0732">Signal</keyword>
<dbReference type="AlphaFoldDB" id="A0A1M5FNP5"/>
<evidence type="ECO:0000313" key="2">
    <source>
        <dbReference type="EMBL" id="SHF93187.1"/>
    </source>
</evidence>
<feature type="chain" id="PRO_5013382034" description="Peptidase inhibitor I78 family protein" evidence="1">
    <location>
        <begin position="22"/>
        <end position="103"/>
    </location>
</feature>
<dbReference type="STRING" id="366533.SAMN05444339_12311"/>
<dbReference type="Proteomes" id="UP000183987">
    <property type="component" value="Unassembled WGS sequence"/>
</dbReference>
<feature type="signal peptide" evidence="1">
    <location>
        <begin position="1"/>
        <end position="21"/>
    </location>
</feature>
<gene>
    <name evidence="2" type="ORF">SAMN05444339_12311</name>
</gene>
<evidence type="ECO:0008006" key="4">
    <source>
        <dbReference type="Google" id="ProtNLM"/>
    </source>
</evidence>
<dbReference type="EMBL" id="FQUE01000023">
    <property type="protein sequence ID" value="SHF93187.1"/>
    <property type="molecule type" value="Genomic_DNA"/>
</dbReference>
<organism evidence="2 3">
    <name type="scientific">Loktanella atrilutea</name>
    <dbReference type="NCBI Taxonomy" id="366533"/>
    <lineage>
        <taxon>Bacteria</taxon>
        <taxon>Pseudomonadati</taxon>
        <taxon>Pseudomonadota</taxon>
        <taxon>Alphaproteobacteria</taxon>
        <taxon>Rhodobacterales</taxon>
        <taxon>Roseobacteraceae</taxon>
        <taxon>Loktanella</taxon>
    </lineage>
</organism>
<accession>A0A1M5FNP5</accession>
<keyword evidence="3" id="KW-1185">Reference proteome</keyword>
<proteinExistence type="predicted"/>
<sequence>MKKLTALIVMALTGLSGCAGGEVSDSMDMSPGQPTVGSSTDLRSFEGARAGQSEMGIQSLGYQLIRTQGLTAYWFNPATGACAEIVTADGRYSSVRMLPAEDC</sequence>
<dbReference type="RefSeq" id="WP_072858946.1">
    <property type="nucleotide sequence ID" value="NZ_FQUE01000023.1"/>
</dbReference>
<name>A0A1M5FNP5_LOKAT</name>